<dbReference type="CDD" id="cd00207">
    <property type="entry name" value="fer2"/>
    <property type="match status" value="1"/>
</dbReference>
<dbReference type="SUPFAM" id="SSF54292">
    <property type="entry name" value="2Fe-2S ferredoxin-like"/>
    <property type="match status" value="1"/>
</dbReference>
<dbReference type="Gene3D" id="3.30.420.480">
    <property type="entry name" value="Domain of unknown function (DUF4445)"/>
    <property type="match status" value="1"/>
</dbReference>
<protein>
    <submittedName>
        <fullName evidence="2">DUF4445 domain-containing protein</fullName>
    </submittedName>
</protein>
<evidence type="ECO:0000259" key="1">
    <source>
        <dbReference type="PROSITE" id="PS51085"/>
    </source>
</evidence>
<dbReference type="InterPro" id="IPR036010">
    <property type="entry name" value="2Fe-2S_ferredoxin-like_sf"/>
</dbReference>
<dbReference type="Pfam" id="PF17650">
    <property type="entry name" value="RACo_linker"/>
    <property type="match status" value="1"/>
</dbReference>
<keyword evidence="3" id="KW-1185">Reference proteome</keyword>
<dbReference type="Pfam" id="PF00111">
    <property type="entry name" value="Fer2"/>
    <property type="match status" value="1"/>
</dbReference>
<dbReference type="Pfam" id="PF14574">
    <property type="entry name" value="RACo_C_ter"/>
    <property type="match status" value="1"/>
</dbReference>
<dbReference type="InterPro" id="IPR012675">
    <property type="entry name" value="Beta-grasp_dom_sf"/>
</dbReference>
<reference evidence="2 3" key="1">
    <citation type="submission" date="2019-08" db="EMBL/GenBank/DDBJ databases">
        <title>Complete genome sequence of Thermosulfurimonas marina SU872T, an anaerobic thermophilic chemolithoautotrophic bacterium isolated from a shallow marine hydrothermal vent.</title>
        <authorList>
            <person name="Allioux M."/>
            <person name="Jebbar M."/>
            <person name="Slobodkina G."/>
            <person name="Slobodkin A."/>
            <person name="Moalic Y."/>
            <person name="Frolova A."/>
            <person name="Shao Z."/>
            <person name="Alain K."/>
        </authorList>
    </citation>
    <scope>NUCLEOTIDE SEQUENCE [LARGE SCALE GENOMIC DNA]</scope>
    <source>
        <strain evidence="2 3">SU872</strain>
    </source>
</reference>
<dbReference type="Pfam" id="PF17651">
    <property type="entry name" value="Raco_middle"/>
    <property type="match status" value="1"/>
</dbReference>
<sequence length="627" mass="68805">MARVRFLPFEVEIETLDGETVLHAAMRAGVHINASCGGAGVCNKCRVFVEEGRARGESLPEGGYKACTLVPETDLVVRVPVESHLDRRALLRAPKRRATAWLAAEARAREIPFEPSVKRHYLELPPPDLSDNLPDLRRLKRGLKEVLGQEPEVEWSLLSELPYRLRQENFRVTVTLYDHPERSAPVVQRVHPGKATESLAVAVDVGTTTLCAELVDLSSGEVLAETSDYNPQISYGEDVISRIEFARREGGLKTLAQKVRERVAGLIEELGQKTGRETEEIDLVVLSGNTVMTHLFLALEPRFLRETPYVPVAAFFPPVPARELGLPTAEGAVAEFSPCVASYVGGDIVSGVVATGFFEEDPLTLFIDIGTNGEIVVGNRDFLACAACSAGPAFEGGGIKHGMRATVGAIEAVHLDTETYEPMILTIGGRKPKGLCGSGIIALLSQLFLTGLIDRSGKFRRDLDHPRVREGRDGWEYVLVWAEDSATGEDIVFTEADIDNLIRAKGAMFAGYQTLLESVGLSVEAVERVILAGNFGSYLDLEQAITIGLLPDLPRDRFFFVGNSSLLGARLMALSRQMREKAAEVARMMTHFELSAHPGYMDYYMSALFLPHTNIELFPSVKEKLED</sequence>
<evidence type="ECO:0000313" key="3">
    <source>
        <dbReference type="Proteomes" id="UP000501253"/>
    </source>
</evidence>
<proteinExistence type="predicted"/>
<dbReference type="InterPro" id="IPR041414">
    <property type="entry name" value="Raco-like_middle"/>
</dbReference>
<organism evidence="2 3">
    <name type="scientific">Thermosulfurimonas marina</name>
    <dbReference type="NCBI Taxonomy" id="2047767"/>
    <lineage>
        <taxon>Bacteria</taxon>
        <taxon>Pseudomonadati</taxon>
        <taxon>Thermodesulfobacteriota</taxon>
        <taxon>Thermodesulfobacteria</taxon>
        <taxon>Thermodesulfobacteriales</taxon>
        <taxon>Thermodesulfobacteriaceae</taxon>
        <taxon>Thermosulfurimonas</taxon>
    </lineage>
</organism>
<accession>A0A6H1WU43</accession>
<dbReference type="Proteomes" id="UP000501253">
    <property type="component" value="Chromosome"/>
</dbReference>
<dbReference type="PANTHER" id="PTHR42895">
    <property type="entry name" value="IRON-SULFUR CLUSTER-BINDING PROTEIN-RELATED"/>
    <property type="match status" value="1"/>
</dbReference>
<dbReference type="GO" id="GO:0051536">
    <property type="term" value="F:iron-sulfur cluster binding"/>
    <property type="evidence" value="ECO:0007669"/>
    <property type="project" value="InterPro"/>
</dbReference>
<dbReference type="AlphaFoldDB" id="A0A6H1WU43"/>
<dbReference type="InterPro" id="IPR001041">
    <property type="entry name" value="2Fe-2S_ferredoxin-type"/>
</dbReference>
<dbReference type="Gene3D" id="3.10.20.30">
    <property type="match status" value="1"/>
</dbReference>
<dbReference type="RefSeq" id="WP_168719980.1">
    <property type="nucleotide sequence ID" value="NZ_CP042909.1"/>
</dbReference>
<evidence type="ECO:0000313" key="2">
    <source>
        <dbReference type="EMBL" id="QJA06626.1"/>
    </source>
</evidence>
<dbReference type="InterPro" id="IPR052911">
    <property type="entry name" value="Corrinoid_activation_enz"/>
</dbReference>
<dbReference type="InterPro" id="IPR027980">
    <property type="entry name" value="RACo_C"/>
</dbReference>
<dbReference type="Gene3D" id="3.10.20.880">
    <property type="match status" value="1"/>
</dbReference>
<dbReference type="KEGG" id="tmai:FVE67_07375"/>
<dbReference type="SUPFAM" id="SSF53067">
    <property type="entry name" value="Actin-like ATPase domain"/>
    <property type="match status" value="1"/>
</dbReference>
<name>A0A6H1WU43_9BACT</name>
<feature type="domain" description="2Fe-2S ferredoxin-type" evidence="1">
    <location>
        <begin position="2"/>
        <end position="83"/>
    </location>
</feature>
<dbReference type="InterPro" id="IPR040506">
    <property type="entry name" value="RACo_linker"/>
</dbReference>
<dbReference type="PANTHER" id="PTHR42895:SF2">
    <property type="entry name" value="IRON-SULFUR CLUSTER PROTEIN"/>
    <property type="match status" value="1"/>
</dbReference>
<dbReference type="PROSITE" id="PS51085">
    <property type="entry name" value="2FE2S_FER_2"/>
    <property type="match status" value="1"/>
</dbReference>
<dbReference type="InterPro" id="IPR043129">
    <property type="entry name" value="ATPase_NBD"/>
</dbReference>
<gene>
    <name evidence="2" type="ORF">FVE67_07375</name>
</gene>
<dbReference type="EMBL" id="CP042909">
    <property type="protein sequence ID" value="QJA06626.1"/>
    <property type="molecule type" value="Genomic_DNA"/>
</dbReference>
<dbReference type="InterPro" id="IPR042259">
    <property type="entry name" value="Raco-like_middle_sf"/>
</dbReference>